<keyword evidence="4" id="KW-1185">Reference proteome</keyword>
<evidence type="ECO:0000313" key="3">
    <source>
        <dbReference type="EMBL" id="KAK7466335.1"/>
    </source>
</evidence>
<feature type="region of interest" description="Disordered" evidence="2">
    <location>
        <begin position="44"/>
        <end position="75"/>
    </location>
</feature>
<evidence type="ECO:0000256" key="2">
    <source>
        <dbReference type="SAM" id="MobiDB-lite"/>
    </source>
</evidence>
<evidence type="ECO:0000256" key="1">
    <source>
        <dbReference type="SAM" id="Coils"/>
    </source>
</evidence>
<gene>
    <name evidence="3" type="ORF">VKT23_005061</name>
</gene>
<dbReference type="EMBL" id="JBANRG010000005">
    <property type="protein sequence ID" value="KAK7466335.1"/>
    <property type="molecule type" value="Genomic_DNA"/>
</dbReference>
<proteinExistence type="predicted"/>
<feature type="region of interest" description="Disordered" evidence="2">
    <location>
        <begin position="249"/>
        <end position="309"/>
    </location>
</feature>
<evidence type="ECO:0000313" key="4">
    <source>
        <dbReference type="Proteomes" id="UP001498398"/>
    </source>
</evidence>
<feature type="compositionally biased region" description="Low complexity" evidence="2">
    <location>
        <begin position="583"/>
        <end position="595"/>
    </location>
</feature>
<sequence>MSTSTPSSSDNSTQMSTQAIHAFHRCPPTSSVLWAHILRKDTVSSTPSSGLPHVSSSNGSDVPIPPLTPQDKNGTSTRILLHDTQANLQKFGERVEKLTSIVDDAKQEIAVVKKLFRDEHENMMSDILDLVNRSQTEIQKPMGKPAQAEKMDQLQRNIELRLESLDKRIDAIQIINQTTSQTLQTQAQAIQTIQNQQGTILTALTPLLPLLQAVPLHIESARNTINESLSASLKSVRIASTPLQKSNVAGIPRTFSKRLRNQERTTSPESSEWKRRRIGENDASMAGQQNRHESTISSNPILSTHLRQNVSPISRKTSIMSSRPQHSSVKSKSSMLLASLGQKMSGKGPVTPRRPLAELPLATYTREFACNQDTITHAYSVPQTDSPFGAAPMTPSGLDTCHAIGERSPTASVVDVQVHDQADFVIPGQSSPVLSQRSPELRLPSSTDAPALEHNADPNRHNNSTQQNHHFSSTAHTDMYKFHFPRPMLKVNTTSSSSILSPAVQIAASNRDATASFSRHCVSNPPATSETTDTAVIASTRQLTNSTPMRIHSAQSHISTPAPTHNATSSASNFVPEAKGQQPATTTAPTTLTNDTNRRIHATPITQRRGPWPGPGNTPMAVPRSGAGPSRRRRSPFREGRRFIPLDDSDDSEEE</sequence>
<protein>
    <submittedName>
        <fullName evidence="3">Uncharacterized protein</fullName>
    </submittedName>
</protein>
<feature type="compositionally biased region" description="Polar residues" evidence="2">
    <location>
        <begin position="461"/>
        <end position="470"/>
    </location>
</feature>
<feature type="compositionally biased region" description="Polar residues" evidence="2">
    <location>
        <begin position="554"/>
        <end position="573"/>
    </location>
</feature>
<feature type="compositionally biased region" description="Polar residues" evidence="2">
    <location>
        <begin position="295"/>
        <end position="309"/>
    </location>
</feature>
<feature type="region of interest" description="Disordered" evidence="2">
    <location>
        <begin position="554"/>
        <end position="655"/>
    </location>
</feature>
<comment type="caution">
    <text evidence="3">The sequence shown here is derived from an EMBL/GenBank/DDBJ whole genome shotgun (WGS) entry which is preliminary data.</text>
</comment>
<feature type="compositionally biased region" description="Polar residues" evidence="2">
    <location>
        <begin position="44"/>
        <end position="60"/>
    </location>
</feature>
<feature type="region of interest" description="Disordered" evidence="2">
    <location>
        <begin position="428"/>
        <end position="470"/>
    </location>
</feature>
<accession>A0ABR1JXW3</accession>
<organism evidence="3 4">
    <name type="scientific">Marasmiellus scandens</name>
    <dbReference type="NCBI Taxonomy" id="2682957"/>
    <lineage>
        <taxon>Eukaryota</taxon>
        <taxon>Fungi</taxon>
        <taxon>Dikarya</taxon>
        <taxon>Basidiomycota</taxon>
        <taxon>Agaricomycotina</taxon>
        <taxon>Agaricomycetes</taxon>
        <taxon>Agaricomycetidae</taxon>
        <taxon>Agaricales</taxon>
        <taxon>Marasmiineae</taxon>
        <taxon>Omphalotaceae</taxon>
        <taxon>Marasmiellus</taxon>
    </lineage>
</organism>
<name>A0ABR1JXW3_9AGAR</name>
<feature type="compositionally biased region" description="Basic and acidic residues" evidence="2">
    <location>
        <begin position="636"/>
        <end position="645"/>
    </location>
</feature>
<dbReference type="Proteomes" id="UP001498398">
    <property type="component" value="Unassembled WGS sequence"/>
</dbReference>
<feature type="coiled-coil region" evidence="1">
    <location>
        <begin position="88"/>
        <end position="115"/>
    </location>
</feature>
<reference evidence="3 4" key="1">
    <citation type="submission" date="2024-01" db="EMBL/GenBank/DDBJ databases">
        <title>A draft genome for the cacao thread blight pathogen Marasmiellus scandens.</title>
        <authorList>
            <person name="Baruah I.K."/>
            <person name="Leung J."/>
            <person name="Bukari Y."/>
            <person name="Amoako-Attah I."/>
            <person name="Meinhardt L.W."/>
            <person name="Bailey B.A."/>
            <person name="Cohen S.P."/>
        </authorList>
    </citation>
    <scope>NUCLEOTIDE SEQUENCE [LARGE SCALE GENOMIC DNA]</scope>
    <source>
        <strain evidence="3 4">GH-19</strain>
    </source>
</reference>
<feature type="compositionally biased region" description="Polar residues" evidence="2">
    <location>
        <begin position="428"/>
        <end position="448"/>
    </location>
</feature>
<keyword evidence="1" id="KW-0175">Coiled coil</keyword>